<evidence type="ECO:0000256" key="6">
    <source>
        <dbReference type="ARBA" id="ARBA00022989"/>
    </source>
</evidence>
<evidence type="ECO:0000256" key="7">
    <source>
        <dbReference type="ARBA" id="ARBA00023098"/>
    </source>
</evidence>
<evidence type="ECO:0000256" key="3">
    <source>
        <dbReference type="ARBA" id="ARBA00022516"/>
    </source>
</evidence>
<sequence>VNAPETRQATTELSSITTGNWTLPNALTALRIFLVPILVVFLLTDYRLVGLSVFIIASLTDWFDGYLARTRKQITTLGQLLDPIADKLLVSAAFISLVGLGEAPAWMVVIIIGRELAISGLRPIAADQGITIPSSSLGKYKTTVQMFTVILLLLGPSYLGEHFLVGQIFVGEIGLWLVVVLSLVSAAQYFLGFWKQLARSGKPS</sequence>
<evidence type="ECO:0000256" key="5">
    <source>
        <dbReference type="ARBA" id="ARBA00022692"/>
    </source>
</evidence>
<dbReference type="InterPro" id="IPR043130">
    <property type="entry name" value="CDP-OH_PTrfase_TM_dom"/>
</dbReference>
<dbReference type="InterPro" id="IPR050324">
    <property type="entry name" value="CDP-alcohol_PTase-I"/>
</dbReference>
<evidence type="ECO:0000256" key="9">
    <source>
        <dbReference type="ARBA" id="ARBA00023209"/>
    </source>
</evidence>
<name>A0A381ZQY6_9ZZZZ</name>
<comment type="subcellular location">
    <subcellularLocation>
        <location evidence="1">Membrane</location>
        <topology evidence="1">Multi-pass membrane protein</topology>
    </subcellularLocation>
</comment>
<dbReference type="PIRSF" id="PIRSF000847">
    <property type="entry name" value="Phos_ph_gly_syn"/>
    <property type="match status" value="1"/>
</dbReference>
<dbReference type="AlphaFoldDB" id="A0A381ZQY6"/>
<dbReference type="PANTHER" id="PTHR14269:SF62">
    <property type="entry name" value="CDP-DIACYLGLYCEROL--GLYCEROL-3-PHOSPHATE 3-PHOSPHATIDYLTRANSFERASE 1, CHLOROPLASTIC"/>
    <property type="match status" value="1"/>
</dbReference>
<keyword evidence="10" id="KW-1208">Phospholipid metabolism</keyword>
<evidence type="ECO:0008006" key="13">
    <source>
        <dbReference type="Google" id="ProtNLM"/>
    </source>
</evidence>
<dbReference type="Pfam" id="PF01066">
    <property type="entry name" value="CDP-OH_P_transf"/>
    <property type="match status" value="1"/>
</dbReference>
<protein>
    <recommendedName>
        <fullName evidence="13">CDP-diacylglycerol--glycerol-3-phosphate 3-phosphatidyltransferase</fullName>
    </recommendedName>
</protein>
<keyword evidence="6 11" id="KW-1133">Transmembrane helix</keyword>
<proteinExistence type="inferred from homology"/>
<evidence type="ECO:0000256" key="1">
    <source>
        <dbReference type="ARBA" id="ARBA00004141"/>
    </source>
</evidence>
<dbReference type="NCBIfam" id="TIGR00560">
    <property type="entry name" value="pgsA"/>
    <property type="match status" value="1"/>
</dbReference>
<feature type="transmembrane region" description="Helical" evidence="11">
    <location>
        <begin position="175"/>
        <end position="194"/>
    </location>
</feature>
<dbReference type="PROSITE" id="PS00379">
    <property type="entry name" value="CDP_ALCOHOL_P_TRANSF"/>
    <property type="match status" value="1"/>
</dbReference>
<feature type="transmembrane region" description="Helical" evidence="11">
    <location>
        <begin position="88"/>
        <end position="112"/>
    </location>
</feature>
<keyword evidence="5 11" id="KW-0812">Transmembrane</keyword>
<evidence type="ECO:0000256" key="8">
    <source>
        <dbReference type="ARBA" id="ARBA00023136"/>
    </source>
</evidence>
<dbReference type="EMBL" id="UINC01022159">
    <property type="protein sequence ID" value="SVA91197.1"/>
    <property type="molecule type" value="Genomic_DNA"/>
</dbReference>
<keyword evidence="9" id="KW-0594">Phospholipid biosynthesis</keyword>
<accession>A0A381ZQY6</accession>
<keyword evidence="7" id="KW-0443">Lipid metabolism</keyword>
<reference evidence="12" key="1">
    <citation type="submission" date="2018-05" db="EMBL/GenBank/DDBJ databases">
        <authorList>
            <person name="Lanie J.A."/>
            <person name="Ng W.-L."/>
            <person name="Kazmierczak K.M."/>
            <person name="Andrzejewski T.M."/>
            <person name="Davidsen T.M."/>
            <person name="Wayne K.J."/>
            <person name="Tettelin H."/>
            <person name="Glass J.I."/>
            <person name="Rusch D."/>
            <person name="Podicherti R."/>
            <person name="Tsui H.-C.T."/>
            <person name="Winkler M.E."/>
        </authorList>
    </citation>
    <scope>NUCLEOTIDE SEQUENCE</scope>
</reference>
<comment type="similarity">
    <text evidence="2">Belongs to the CDP-alcohol phosphatidyltransferase class-I family.</text>
</comment>
<dbReference type="InterPro" id="IPR048254">
    <property type="entry name" value="CDP_ALCOHOL_P_TRANSF_CS"/>
</dbReference>
<dbReference type="PANTHER" id="PTHR14269">
    <property type="entry name" value="CDP-DIACYLGLYCEROL--GLYCEROL-3-PHOSPHATE 3-PHOSPHATIDYLTRANSFERASE-RELATED"/>
    <property type="match status" value="1"/>
</dbReference>
<evidence type="ECO:0000256" key="2">
    <source>
        <dbReference type="ARBA" id="ARBA00010441"/>
    </source>
</evidence>
<dbReference type="GO" id="GO:0046474">
    <property type="term" value="P:glycerophospholipid biosynthetic process"/>
    <property type="evidence" value="ECO:0007669"/>
    <property type="project" value="TreeGrafter"/>
</dbReference>
<keyword evidence="4" id="KW-0808">Transferase</keyword>
<dbReference type="GO" id="GO:0008444">
    <property type="term" value="F:CDP-diacylglycerol-glycerol-3-phosphate 3-phosphatidyltransferase activity"/>
    <property type="evidence" value="ECO:0007669"/>
    <property type="project" value="InterPro"/>
</dbReference>
<evidence type="ECO:0000313" key="12">
    <source>
        <dbReference type="EMBL" id="SVA91197.1"/>
    </source>
</evidence>
<dbReference type="InterPro" id="IPR000462">
    <property type="entry name" value="CDP-OH_P_trans"/>
</dbReference>
<gene>
    <name evidence="12" type="ORF">METZ01_LOCUS144051</name>
</gene>
<dbReference type="InterPro" id="IPR004570">
    <property type="entry name" value="Phosphatidylglycerol_P_synth"/>
</dbReference>
<feature type="transmembrane region" description="Helical" evidence="11">
    <location>
        <begin position="23"/>
        <end position="43"/>
    </location>
</feature>
<dbReference type="Gene3D" id="1.20.120.1760">
    <property type="match status" value="1"/>
</dbReference>
<organism evidence="12">
    <name type="scientific">marine metagenome</name>
    <dbReference type="NCBI Taxonomy" id="408172"/>
    <lineage>
        <taxon>unclassified sequences</taxon>
        <taxon>metagenomes</taxon>
        <taxon>ecological metagenomes</taxon>
    </lineage>
</organism>
<feature type="transmembrane region" description="Helical" evidence="11">
    <location>
        <begin position="146"/>
        <end position="169"/>
    </location>
</feature>
<evidence type="ECO:0000256" key="10">
    <source>
        <dbReference type="ARBA" id="ARBA00023264"/>
    </source>
</evidence>
<feature type="transmembrane region" description="Helical" evidence="11">
    <location>
        <begin position="48"/>
        <end position="68"/>
    </location>
</feature>
<feature type="non-terminal residue" evidence="12">
    <location>
        <position position="1"/>
    </location>
</feature>
<evidence type="ECO:0000256" key="11">
    <source>
        <dbReference type="SAM" id="Phobius"/>
    </source>
</evidence>
<keyword evidence="8 11" id="KW-0472">Membrane</keyword>
<evidence type="ECO:0000256" key="4">
    <source>
        <dbReference type="ARBA" id="ARBA00022679"/>
    </source>
</evidence>
<keyword evidence="3" id="KW-0444">Lipid biosynthesis</keyword>
<dbReference type="GO" id="GO:0016020">
    <property type="term" value="C:membrane"/>
    <property type="evidence" value="ECO:0007669"/>
    <property type="project" value="UniProtKB-SubCell"/>
</dbReference>